<dbReference type="PANTHER" id="PTHR32309">
    <property type="entry name" value="TYROSINE-PROTEIN KINASE"/>
    <property type="match status" value="1"/>
</dbReference>
<dbReference type="InterPro" id="IPR002586">
    <property type="entry name" value="CobQ/CobB/MinD/ParA_Nub-bd_dom"/>
</dbReference>
<feature type="coiled-coil region" evidence="3">
    <location>
        <begin position="320"/>
        <end position="354"/>
    </location>
</feature>
<dbReference type="InterPro" id="IPR050445">
    <property type="entry name" value="Bact_polysacc_biosynth/exp"/>
</dbReference>
<evidence type="ECO:0000259" key="6">
    <source>
        <dbReference type="Pfam" id="PF01656"/>
    </source>
</evidence>
<name>A0ABY5AU37_9CYAN</name>
<proteinExistence type="predicted"/>
<accession>A0ABY5AU37</accession>
<dbReference type="EMBL" id="CP098611">
    <property type="protein sequence ID" value="USR92401.1"/>
    <property type="molecule type" value="Genomic_DNA"/>
</dbReference>
<evidence type="ECO:0000313" key="7">
    <source>
        <dbReference type="EMBL" id="USR92401.1"/>
    </source>
</evidence>
<gene>
    <name evidence="7" type="ORF">NEA10_06690</name>
</gene>
<feature type="domain" description="CobQ/CobB/MinD/ParA nucleotide binding" evidence="6">
    <location>
        <begin position="519"/>
        <end position="688"/>
    </location>
</feature>
<dbReference type="InterPro" id="IPR027417">
    <property type="entry name" value="P-loop_NTPase"/>
</dbReference>
<keyword evidence="3" id="KW-0175">Coiled coil</keyword>
<reference evidence="7" key="1">
    <citation type="submission" date="2022-06" db="EMBL/GenBank/DDBJ databases">
        <title>Genome sequence of Phormidium yuhuli AB48 isolated from an industrial photobioreactor environment.</title>
        <authorList>
            <person name="Qiu Y."/>
            <person name="Noonan A.J.C."/>
            <person name="Dofher K."/>
            <person name="Koch M."/>
            <person name="Kieft B."/>
            <person name="Lin X."/>
            <person name="Ziels R.M."/>
            <person name="Hallam S.J."/>
        </authorList>
    </citation>
    <scope>NUCLEOTIDE SEQUENCE</scope>
    <source>
        <strain evidence="7">AB48</strain>
    </source>
</reference>
<organism evidence="7 8">
    <name type="scientific">Phormidium yuhuli AB48</name>
    <dbReference type="NCBI Taxonomy" id="2940671"/>
    <lineage>
        <taxon>Bacteria</taxon>
        <taxon>Bacillati</taxon>
        <taxon>Cyanobacteriota</taxon>
        <taxon>Cyanophyceae</taxon>
        <taxon>Oscillatoriophycideae</taxon>
        <taxon>Oscillatoriales</taxon>
        <taxon>Oscillatoriaceae</taxon>
        <taxon>Phormidium</taxon>
        <taxon>Phormidium yuhuli</taxon>
    </lineage>
</organism>
<feature type="coiled-coil region" evidence="3">
    <location>
        <begin position="154"/>
        <end position="225"/>
    </location>
</feature>
<evidence type="ECO:0000256" key="2">
    <source>
        <dbReference type="ARBA" id="ARBA00022840"/>
    </source>
</evidence>
<evidence type="ECO:0000256" key="3">
    <source>
        <dbReference type="SAM" id="Coils"/>
    </source>
</evidence>
<feature type="region of interest" description="Disordered" evidence="4">
    <location>
        <begin position="699"/>
        <end position="738"/>
    </location>
</feature>
<feature type="transmembrane region" description="Helical" evidence="5">
    <location>
        <begin position="418"/>
        <end position="440"/>
    </location>
</feature>
<evidence type="ECO:0000256" key="4">
    <source>
        <dbReference type="SAM" id="MobiDB-lite"/>
    </source>
</evidence>
<dbReference type="PANTHER" id="PTHR32309:SF31">
    <property type="entry name" value="CAPSULAR EXOPOLYSACCHARIDE FAMILY"/>
    <property type="match status" value="1"/>
</dbReference>
<dbReference type="RefSeq" id="WP_252664558.1">
    <property type="nucleotide sequence ID" value="NZ_CP098611.1"/>
</dbReference>
<evidence type="ECO:0000313" key="8">
    <source>
        <dbReference type="Proteomes" id="UP001056708"/>
    </source>
</evidence>
<keyword evidence="8" id="KW-1185">Reference proteome</keyword>
<dbReference type="SUPFAM" id="SSF52540">
    <property type="entry name" value="P-loop containing nucleoside triphosphate hydrolases"/>
    <property type="match status" value="1"/>
</dbReference>
<keyword evidence="2" id="KW-0067">ATP-binding</keyword>
<keyword evidence="5" id="KW-0812">Transmembrane</keyword>
<dbReference type="CDD" id="cd05387">
    <property type="entry name" value="BY-kinase"/>
    <property type="match status" value="1"/>
</dbReference>
<protein>
    <submittedName>
        <fullName evidence="7">Lipopolysaccharide biosynthesis</fullName>
    </submittedName>
</protein>
<evidence type="ECO:0000256" key="1">
    <source>
        <dbReference type="ARBA" id="ARBA00022741"/>
    </source>
</evidence>
<dbReference type="Proteomes" id="UP001056708">
    <property type="component" value="Chromosome"/>
</dbReference>
<keyword evidence="5" id="KW-1133">Transmembrane helix</keyword>
<sequence length="738" mass="81673">MAPSIVKRYVIAFGKYKFAGFAVFALAVGVSGLMGLEEPPPPSYNASGVMSLKQEPVTVSQTGPNIQEQGKQALNQEFLIDDQVVENIAAQVGVPPRQIRSARLRTPGTEGPQLFEVSYMDSTPERAKQVVQLLMESSVEKSRMLNTSRLDVLIAALNERIPEVEADLREAEERLVQFDRIEGAALVLGRDGMLVGNIRSTQSRQDELQRQIEEVTTQMQSLEARLGLTVDEAYTSSALSRDPIVNNLRGQIHQIESQQALLGQTLRPDHPQVVELRRQLAGLERLLENRAREVIGGEGIGQPLYDSRRVRTQSSLDPTRQEMANQLVGLQTQREMLLQNLAQTERLENELLAEFQNLPNLELERERLSQVVAIHKSLFNQLQARLIDAESARTETVSNLSIAQEPQVQEIREDAANIFLLVLIGGGAGLAAGAILIFGLSALEGRFYTMEEVRGALEGRDLSVLGTIPYIEDFDSAALAQEEPFPVLLSPHSPYLDHYESLRSTLQRVEGTPPRVVLLTSPAAEEGKSLTAYNLAIAAARAGKRTLLVEADLRSPSRAESLKISLDPQRFTEPLKHYDSMNRNAHLVPDVPNLYVIPSPGPQRQVSAVIESSELRQLLMQARARFDFVVVDSPALSRCNDTLALEPFTDGLLIVARPGITRGGLLNEYAEMLEEAEERVRVLGSVVNGAEIVVEIPYEEEEEEPVTRSSYESALYDDYLGHPEAEHPEVPTSTRNPS</sequence>
<dbReference type="Gene3D" id="3.40.50.300">
    <property type="entry name" value="P-loop containing nucleotide triphosphate hydrolases"/>
    <property type="match status" value="1"/>
</dbReference>
<dbReference type="Pfam" id="PF01656">
    <property type="entry name" value="CbiA"/>
    <property type="match status" value="1"/>
</dbReference>
<dbReference type="InterPro" id="IPR005702">
    <property type="entry name" value="Wzc-like_C"/>
</dbReference>
<keyword evidence="1" id="KW-0547">Nucleotide-binding</keyword>
<feature type="compositionally biased region" description="Basic and acidic residues" evidence="4">
    <location>
        <begin position="719"/>
        <end position="729"/>
    </location>
</feature>
<evidence type="ECO:0000256" key="5">
    <source>
        <dbReference type="SAM" id="Phobius"/>
    </source>
</evidence>
<keyword evidence="5" id="KW-0472">Membrane</keyword>